<dbReference type="Proteomes" id="UP000594262">
    <property type="component" value="Unplaced"/>
</dbReference>
<evidence type="ECO:0000256" key="9">
    <source>
        <dbReference type="SAM" id="SignalP"/>
    </source>
</evidence>
<evidence type="ECO:0000256" key="4">
    <source>
        <dbReference type="ARBA" id="ARBA00022729"/>
    </source>
</evidence>
<dbReference type="EnsemblMetazoa" id="CLYHEMT004141.1">
    <property type="protein sequence ID" value="CLYHEMP004141.1"/>
    <property type="gene ID" value="CLYHEMG004141"/>
</dbReference>
<keyword evidence="12" id="KW-1185">Reference proteome</keyword>
<dbReference type="PANTHER" id="PTHR13412:SF0">
    <property type="entry name" value="T-CELL IMMUNOMODULATORY PROTEIN"/>
    <property type="match status" value="1"/>
</dbReference>
<dbReference type="GO" id="GO:0005886">
    <property type="term" value="C:plasma membrane"/>
    <property type="evidence" value="ECO:0007669"/>
    <property type="project" value="TreeGrafter"/>
</dbReference>
<evidence type="ECO:0000256" key="7">
    <source>
        <dbReference type="ARBA" id="ARBA00023180"/>
    </source>
</evidence>
<keyword evidence="6 8" id="KW-0472">Membrane</keyword>
<protein>
    <recommendedName>
        <fullName evidence="10">T-cell immunomodulatory protein TIP C2 domain-containing protein</fullName>
    </recommendedName>
</protein>
<dbReference type="GeneID" id="136816659"/>
<reference evidence="11" key="1">
    <citation type="submission" date="2021-01" db="UniProtKB">
        <authorList>
            <consortium name="EnsemblMetazoa"/>
        </authorList>
    </citation>
    <scope>IDENTIFICATION</scope>
</reference>
<dbReference type="SUPFAM" id="SSF69318">
    <property type="entry name" value="Integrin alpha N-terminal domain"/>
    <property type="match status" value="1"/>
</dbReference>
<organism evidence="11 12">
    <name type="scientific">Clytia hemisphaerica</name>
    <dbReference type="NCBI Taxonomy" id="252671"/>
    <lineage>
        <taxon>Eukaryota</taxon>
        <taxon>Metazoa</taxon>
        <taxon>Cnidaria</taxon>
        <taxon>Hydrozoa</taxon>
        <taxon>Hydroidolina</taxon>
        <taxon>Leptothecata</taxon>
        <taxon>Obeliida</taxon>
        <taxon>Clytiidae</taxon>
        <taxon>Clytia</taxon>
    </lineage>
</organism>
<evidence type="ECO:0000256" key="2">
    <source>
        <dbReference type="ARBA" id="ARBA00006496"/>
    </source>
</evidence>
<dbReference type="OrthoDB" id="10250728at2759"/>
<dbReference type="InterPro" id="IPR057089">
    <property type="entry name" value="C2_TIP"/>
</dbReference>
<dbReference type="AlphaFoldDB" id="A0A7M5V690"/>
<dbReference type="InterPro" id="IPR013517">
    <property type="entry name" value="FG-GAP"/>
</dbReference>
<sequence>MKPIALFLVFLTCHDVLSSVSDQTSEVGLADIEGVIAGYGDFNSDQATDVFVISKDWATVHVYLWNVRNQKFTKGDATVKSENIVNIVPADFNGDGDMDLLISTESSKKTVISQVYFGNRKSLTKSDDLKIEAKDQPTVFDMNGDYLPDLFGTDLNGNRTYWVYVPTENKNNAHFSTETQETGTDIAIPNSNGFVDATGDLHPDLVVKSIAAEDKGVVFEIWKQNKKDMELAGTLLMFEDKNIEMVGQVSFADIDNDETMDLIVPICLKKDCEHSKIYSHSLSMLNGKFITTWQLLLSNENSDWKFDPETFTKGKIPFMLNFGDFIMDGKIDAVAILQKKDDGTPFAVQLVNQPCSPASHKCNGARSFRIAEIKTKGYPTSVSLMDVYENGALDFMVSYEIKTQKKTIKGMQVLRNDYNSDAAFLKVAVLSGDKTSAKYGSNLAGATVIIQTTDTDDNALVRKATQLSQTAYFSLSLPYVVFGLGRSPNFVEKITVGVCQSDNPKIDRVRTWASIIPNSQVIVIPTPKDSPSDWVTRLLVTPSKILLQTAGVLIGTCLLIAGLILILHIKEKKEDEREKRKEAHKFHFDAL</sequence>
<keyword evidence="4 9" id="KW-0732">Signal</keyword>
<dbReference type="PANTHER" id="PTHR13412">
    <property type="entry name" value="T-CELL IMMUNOMODULATORY PROTEIN HOMOLOG"/>
    <property type="match status" value="1"/>
</dbReference>
<dbReference type="Pfam" id="PF13517">
    <property type="entry name" value="FG-GAP_3"/>
    <property type="match status" value="1"/>
</dbReference>
<accession>A0A7M5V690</accession>
<proteinExistence type="inferred from homology"/>
<dbReference type="InterPro" id="IPR024881">
    <property type="entry name" value="Tip"/>
</dbReference>
<evidence type="ECO:0000259" key="10">
    <source>
        <dbReference type="Pfam" id="PF23122"/>
    </source>
</evidence>
<feature type="domain" description="T-cell immunomodulatory protein TIP C2" evidence="10">
    <location>
        <begin position="438"/>
        <end position="538"/>
    </location>
</feature>
<evidence type="ECO:0000256" key="6">
    <source>
        <dbReference type="ARBA" id="ARBA00023136"/>
    </source>
</evidence>
<comment type="subcellular location">
    <subcellularLocation>
        <location evidence="1">Membrane</location>
        <topology evidence="1">Single-pass type I membrane protein</topology>
    </subcellularLocation>
</comment>
<evidence type="ECO:0000256" key="8">
    <source>
        <dbReference type="SAM" id="Phobius"/>
    </source>
</evidence>
<comment type="similarity">
    <text evidence="2">Belongs to the TIP family.</text>
</comment>
<dbReference type="Gene3D" id="2.130.10.130">
    <property type="entry name" value="Integrin alpha, N-terminal"/>
    <property type="match status" value="1"/>
</dbReference>
<feature type="chain" id="PRO_5029616292" description="T-cell immunomodulatory protein TIP C2 domain-containing protein" evidence="9">
    <location>
        <begin position="19"/>
        <end position="591"/>
    </location>
</feature>
<evidence type="ECO:0000256" key="1">
    <source>
        <dbReference type="ARBA" id="ARBA00004479"/>
    </source>
</evidence>
<dbReference type="Pfam" id="PF23122">
    <property type="entry name" value="C2_ITFG1"/>
    <property type="match status" value="1"/>
</dbReference>
<feature type="signal peptide" evidence="9">
    <location>
        <begin position="1"/>
        <end position="18"/>
    </location>
</feature>
<keyword evidence="3 8" id="KW-0812">Transmembrane</keyword>
<evidence type="ECO:0000313" key="11">
    <source>
        <dbReference type="EnsemblMetazoa" id="CLYHEMP004141.1"/>
    </source>
</evidence>
<dbReference type="InterPro" id="IPR028994">
    <property type="entry name" value="Integrin_alpha_N"/>
</dbReference>
<keyword evidence="5 8" id="KW-1133">Transmembrane helix</keyword>
<dbReference type="RefSeq" id="XP_066929092.1">
    <property type="nucleotide sequence ID" value="XM_067072991.1"/>
</dbReference>
<evidence type="ECO:0000256" key="3">
    <source>
        <dbReference type="ARBA" id="ARBA00022692"/>
    </source>
</evidence>
<evidence type="ECO:0000256" key="5">
    <source>
        <dbReference type="ARBA" id="ARBA00022989"/>
    </source>
</evidence>
<evidence type="ECO:0000313" key="12">
    <source>
        <dbReference type="Proteomes" id="UP000594262"/>
    </source>
</evidence>
<feature type="transmembrane region" description="Helical" evidence="8">
    <location>
        <begin position="545"/>
        <end position="569"/>
    </location>
</feature>
<keyword evidence="7" id="KW-0325">Glycoprotein</keyword>
<name>A0A7M5V690_9CNID</name>